<keyword evidence="3" id="KW-1185">Reference proteome</keyword>
<evidence type="ECO:0000313" key="2">
    <source>
        <dbReference type="EMBL" id="MDL0432208.1"/>
    </source>
</evidence>
<proteinExistence type="predicted"/>
<evidence type="ECO:0000259" key="1">
    <source>
        <dbReference type="Pfam" id="PF06568"/>
    </source>
</evidence>
<name>A0ABT7IEY5_9GAMM</name>
<dbReference type="Pfam" id="PF06568">
    <property type="entry name" value="YjiS-like"/>
    <property type="match status" value="1"/>
</dbReference>
<accession>A0ABT7IEY5</accession>
<sequence length="56" mass="6539">MAVISAKWLMHMVRTHRSRRQLAQLSDHLLADIGLTEAQRQAEILKPFWKTRGQGR</sequence>
<evidence type="ECO:0000313" key="3">
    <source>
        <dbReference type="Proteomes" id="UP001227964"/>
    </source>
</evidence>
<feature type="domain" description="YjiS-like" evidence="1">
    <location>
        <begin position="12"/>
        <end position="40"/>
    </location>
</feature>
<comment type="caution">
    <text evidence="2">The sequence shown here is derived from an EMBL/GenBank/DDBJ whole genome shotgun (WGS) entry which is preliminary data.</text>
</comment>
<reference evidence="2 3" key="1">
    <citation type="submission" date="2023-06" db="EMBL/GenBank/DDBJ databases">
        <title>Marinobacter azerbaijanicus a moderately halophilic, isolated from Urmia Lake in Azerbaijan region of Iran.</title>
        <authorList>
            <person name="Sanchez-Porro C."/>
            <person name="Aghdam E.M."/>
            <person name="Saheb S.M."/>
            <person name="Tarhriz V."/>
            <person name="Kazemi E."/>
            <person name="Ammozegar M.A."/>
            <person name="Ventosa A."/>
            <person name="Hejazi M.S."/>
        </authorList>
    </citation>
    <scope>NUCLEOTIDE SEQUENCE [LARGE SCALE GENOMIC DNA]</scope>
    <source>
        <strain evidence="2 3">TBZ242</strain>
    </source>
</reference>
<organism evidence="2 3">
    <name type="scientific">Marinobacter azerbaijanicus</name>
    <dbReference type="NCBI Taxonomy" id="3050455"/>
    <lineage>
        <taxon>Bacteria</taxon>
        <taxon>Pseudomonadati</taxon>
        <taxon>Pseudomonadota</taxon>
        <taxon>Gammaproteobacteria</taxon>
        <taxon>Pseudomonadales</taxon>
        <taxon>Marinobacteraceae</taxon>
        <taxon>Marinobacter</taxon>
    </lineage>
</organism>
<dbReference type="Proteomes" id="UP001227964">
    <property type="component" value="Unassembled WGS sequence"/>
</dbReference>
<gene>
    <name evidence="2" type="ORF">QPM17_13770</name>
</gene>
<dbReference type="EMBL" id="JASSVS010000006">
    <property type="protein sequence ID" value="MDL0432208.1"/>
    <property type="molecule type" value="Genomic_DNA"/>
</dbReference>
<protein>
    <submittedName>
        <fullName evidence="2">DUF1127 domain-containing protein</fullName>
    </submittedName>
</protein>
<dbReference type="InterPro" id="IPR009506">
    <property type="entry name" value="YjiS-like"/>
</dbReference>